<feature type="signal peptide" evidence="2">
    <location>
        <begin position="1"/>
        <end position="18"/>
    </location>
</feature>
<proteinExistence type="predicted"/>
<name>A0ABP0H5X4_9DINO</name>
<dbReference type="SMART" id="SM00678">
    <property type="entry name" value="WWE"/>
    <property type="match status" value="1"/>
</dbReference>
<dbReference type="InterPro" id="IPR018123">
    <property type="entry name" value="WWE-dom_subgr"/>
</dbReference>
<evidence type="ECO:0000259" key="3">
    <source>
        <dbReference type="PROSITE" id="PS50918"/>
    </source>
</evidence>
<dbReference type="InterPro" id="IPR004170">
    <property type="entry name" value="WWE_dom"/>
</dbReference>
<feature type="compositionally biased region" description="Acidic residues" evidence="1">
    <location>
        <begin position="183"/>
        <end position="203"/>
    </location>
</feature>
<dbReference type="EMBL" id="CAXAMN010000002">
    <property type="protein sequence ID" value="CAK8985616.1"/>
    <property type="molecule type" value="Genomic_DNA"/>
</dbReference>
<accession>A0ABP0H5X4</accession>
<feature type="compositionally biased region" description="Basic residues" evidence="1">
    <location>
        <begin position="565"/>
        <end position="581"/>
    </location>
</feature>
<dbReference type="Proteomes" id="UP001642484">
    <property type="component" value="Unassembled WGS sequence"/>
</dbReference>
<gene>
    <name evidence="4" type="ORF">CCMP2556_LOCUS201</name>
</gene>
<protein>
    <recommendedName>
        <fullName evidence="3">WWE domain-containing protein</fullName>
    </recommendedName>
</protein>
<evidence type="ECO:0000256" key="1">
    <source>
        <dbReference type="SAM" id="MobiDB-lite"/>
    </source>
</evidence>
<feature type="compositionally biased region" description="Basic and acidic residues" evidence="1">
    <location>
        <begin position="549"/>
        <end position="559"/>
    </location>
</feature>
<evidence type="ECO:0000313" key="5">
    <source>
        <dbReference type="Proteomes" id="UP001642484"/>
    </source>
</evidence>
<dbReference type="PROSITE" id="PS50918">
    <property type="entry name" value="WWE"/>
    <property type="match status" value="1"/>
</dbReference>
<feature type="domain" description="WWE" evidence="3">
    <location>
        <begin position="108"/>
        <end position="183"/>
    </location>
</feature>
<keyword evidence="2" id="KW-0732">Signal</keyword>
<evidence type="ECO:0000313" key="4">
    <source>
        <dbReference type="EMBL" id="CAK8985616.1"/>
    </source>
</evidence>
<organism evidence="4 5">
    <name type="scientific">Durusdinium trenchii</name>
    <dbReference type="NCBI Taxonomy" id="1381693"/>
    <lineage>
        <taxon>Eukaryota</taxon>
        <taxon>Sar</taxon>
        <taxon>Alveolata</taxon>
        <taxon>Dinophyceae</taxon>
        <taxon>Suessiales</taxon>
        <taxon>Symbiodiniaceae</taxon>
        <taxon>Durusdinium</taxon>
    </lineage>
</organism>
<feature type="region of interest" description="Disordered" evidence="1">
    <location>
        <begin position="549"/>
        <end position="581"/>
    </location>
</feature>
<sequence length="581" mass="64919">MFGLLFSVFGQIWGQLRGLAIRMTSVLSNSSNRLVDIPTESAEENPVCEATTHLLEDPEKEEAVDPSCINNCGRAPAKGFDTCCRTCIATNGASHGPVCEANVSADDKTTAAPTPACKDTAVWWVDLGTWVRIDNETQELIRAAKREGRSEVHFQARGHPYIIDLNSMTQINLNTLMQRDVKETEEDEPPEEEPDDEEEESESETPAWLRPRSSKPELAPPPARDARLAALVDLLLSSNVQVPLPAEAKEEPEKLKQEEVKKVFKEHVPGVEKFLFREMHGQYSLNFLASAYQNGLRAFNGTPMDNHLKWLMRSIVHYGHEKKPGASRYLKEVAEAFLDCQAVQARVVERVGLELLGVSQDFRGLVRAMVGDYKVMAIKMLAIDHLSRGVVSDDGNPTHYENRLTADLGSILGLNKDDIRRADLDEHAGNRFPRLRGDNAKQAAQRCKELFDVEALARTLCNEVNSFSESTSKDSLPGQFMKWADETMTQKHLIFDEDTCTKVEVEMPLAIALLEVLFSGKPGSELDEEYRGVQIKELFHLEKCEVSHAEIPKEEEKKPPAAKPKPAKGRSPPGKKLKTKR</sequence>
<evidence type="ECO:0000256" key="2">
    <source>
        <dbReference type="SAM" id="SignalP"/>
    </source>
</evidence>
<reference evidence="4 5" key="1">
    <citation type="submission" date="2024-02" db="EMBL/GenBank/DDBJ databases">
        <authorList>
            <person name="Chen Y."/>
            <person name="Shah S."/>
            <person name="Dougan E. K."/>
            <person name="Thang M."/>
            <person name="Chan C."/>
        </authorList>
    </citation>
    <scope>NUCLEOTIDE SEQUENCE [LARGE SCALE GENOMIC DNA]</scope>
</reference>
<feature type="chain" id="PRO_5045391954" description="WWE domain-containing protein" evidence="2">
    <location>
        <begin position="19"/>
        <end position="581"/>
    </location>
</feature>
<dbReference type="InterPro" id="IPR037197">
    <property type="entry name" value="WWE_dom_sf"/>
</dbReference>
<dbReference type="Gene3D" id="3.30.720.50">
    <property type="match status" value="1"/>
</dbReference>
<feature type="region of interest" description="Disordered" evidence="1">
    <location>
        <begin position="181"/>
        <end position="222"/>
    </location>
</feature>
<keyword evidence="5" id="KW-1185">Reference proteome</keyword>
<dbReference type="Pfam" id="PF02825">
    <property type="entry name" value="WWE"/>
    <property type="match status" value="1"/>
</dbReference>
<comment type="caution">
    <text evidence="4">The sequence shown here is derived from an EMBL/GenBank/DDBJ whole genome shotgun (WGS) entry which is preliminary data.</text>
</comment>
<dbReference type="SUPFAM" id="SSF117839">
    <property type="entry name" value="WWE domain"/>
    <property type="match status" value="1"/>
</dbReference>